<reference evidence="2" key="1">
    <citation type="journal article" date="2019" name="Int. J. Syst. Evol. Microbiol.">
        <title>The Global Catalogue of Microorganisms (GCM) 10K type strain sequencing project: providing services to taxonomists for standard genome sequencing and annotation.</title>
        <authorList>
            <consortium name="The Broad Institute Genomics Platform"/>
            <consortium name="The Broad Institute Genome Sequencing Center for Infectious Disease"/>
            <person name="Wu L."/>
            <person name="Ma J."/>
        </authorList>
    </citation>
    <scope>NUCLEOTIDE SEQUENCE [LARGE SCALE GENOMIC DNA]</scope>
    <source>
        <strain evidence="2">CCUG 53270</strain>
    </source>
</reference>
<comment type="caution">
    <text evidence="1">The sequence shown here is derived from an EMBL/GenBank/DDBJ whole genome shotgun (WGS) entry which is preliminary data.</text>
</comment>
<protein>
    <submittedName>
        <fullName evidence="1">Uncharacterized protein</fullName>
    </submittedName>
</protein>
<organism evidence="1 2">
    <name type="scientific">Paenibacillus vulneris</name>
    <dbReference type="NCBI Taxonomy" id="1133364"/>
    <lineage>
        <taxon>Bacteria</taxon>
        <taxon>Bacillati</taxon>
        <taxon>Bacillota</taxon>
        <taxon>Bacilli</taxon>
        <taxon>Bacillales</taxon>
        <taxon>Paenibacillaceae</taxon>
        <taxon>Paenibacillus</taxon>
    </lineage>
</organism>
<dbReference type="EMBL" id="JBHTLU010000045">
    <property type="protein sequence ID" value="MFD1224485.1"/>
    <property type="molecule type" value="Genomic_DNA"/>
</dbReference>
<name>A0ABW3UXX3_9BACL</name>
<proteinExistence type="predicted"/>
<evidence type="ECO:0000313" key="2">
    <source>
        <dbReference type="Proteomes" id="UP001597180"/>
    </source>
</evidence>
<sequence length="97" mass="11220">MGIKFAREYNDIIDDFTQALHSIDECYSFLEMTPEDWNELDGEEQQECIKTLADDLFYGLGTEPKMRVGSCTVSHDREKHVIVVYHEGKLISVVYLV</sequence>
<gene>
    <name evidence="1" type="ORF">ACFQ4B_30695</name>
</gene>
<dbReference type="Proteomes" id="UP001597180">
    <property type="component" value="Unassembled WGS sequence"/>
</dbReference>
<evidence type="ECO:0000313" key="1">
    <source>
        <dbReference type="EMBL" id="MFD1224485.1"/>
    </source>
</evidence>
<dbReference type="RefSeq" id="WP_079911116.1">
    <property type="nucleotide sequence ID" value="NZ_BAABJG010000004.1"/>
</dbReference>
<accession>A0ABW3UXX3</accession>
<keyword evidence="2" id="KW-1185">Reference proteome</keyword>